<evidence type="ECO:0000313" key="2">
    <source>
        <dbReference type="Proteomes" id="UP001629113"/>
    </source>
</evidence>
<dbReference type="Proteomes" id="UP001629113">
    <property type="component" value="Unassembled WGS sequence"/>
</dbReference>
<dbReference type="PANTHER" id="PTHR37535:SF4">
    <property type="entry name" value="FLUG DOMAIN-CONTAINING PROTEIN"/>
    <property type="match status" value="1"/>
</dbReference>
<dbReference type="PANTHER" id="PTHR37535">
    <property type="entry name" value="FLUG DOMAIN PROTEIN"/>
    <property type="match status" value="1"/>
</dbReference>
<organism evidence="1 2">
    <name type="scientific">Phlyctema vagabunda</name>
    <dbReference type="NCBI Taxonomy" id="108571"/>
    <lineage>
        <taxon>Eukaryota</taxon>
        <taxon>Fungi</taxon>
        <taxon>Dikarya</taxon>
        <taxon>Ascomycota</taxon>
        <taxon>Pezizomycotina</taxon>
        <taxon>Leotiomycetes</taxon>
        <taxon>Helotiales</taxon>
        <taxon>Dermateaceae</taxon>
        <taxon>Phlyctema</taxon>
    </lineage>
</organism>
<gene>
    <name evidence="1" type="ORF">PVAG01_05974</name>
</gene>
<evidence type="ECO:0000313" key="1">
    <source>
        <dbReference type="EMBL" id="KAL3421818.1"/>
    </source>
</evidence>
<proteinExistence type="predicted"/>
<dbReference type="EMBL" id="JBFCZG010000005">
    <property type="protein sequence ID" value="KAL3421818.1"/>
    <property type="molecule type" value="Genomic_DNA"/>
</dbReference>
<accession>A0ABR4PER5</accession>
<name>A0ABR4PER5_9HELO</name>
<keyword evidence="2" id="KW-1185">Reference proteome</keyword>
<sequence length="211" mass="24625">MPPRRVPPPKRSAAQLREDLSITTATKKGYISKQTPTEREYLYMRYLWEEYKTDLENPNLLLDIMSAKAFFKNLVYSRLGRIGERLSIHSLDQYAIRLAVCCKREGKGDLSPSDRKELASYFRSELKDEFSLSSKRRQKPQMDLKDLEKLLYFLWAEDEHKFTHMRGRVQLAFYLLLLVYTASRPGAVVVSDAYRNTNQALKYKVGNFGLP</sequence>
<protein>
    <submittedName>
        <fullName evidence="1">Uncharacterized protein</fullName>
    </submittedName>
</protein>
<comment type="caution">
    <text evidence="1">The sequence shown here is derived from an EMBL/GenBank/DDBJ whole genome shotgun (WGS) entry which is preliminary data.</text>
</comment>
<reference evidence="1 2" key="1">
    <citation type="submission" date="2024-06" db="EMBL/GenBank/DDBJ databases">
        <title>Complete genome of Phlyctema vagabunda strain 19-DSS-EL-015.</title>
        <authorList>
            <person name="Fiorenzani C."/>
        </authorList>
    </citation>
    <scope>NUCLEOTIDE SEQUENCE [LARGE SCALE GENOMIC DNA]</scope>
    <source>
        <strain evidence="1 2">19-DSS-EL-015</strain>
    </source>
</reference>